<evidence type="ECO:0000256" key="5">
    <source>
        <dbReference type="SAM" id="MobiDB-lite"/>
    </source>
</evidence>
<comment type="cofactor">
    <cofactor evidence="1">
        <name>FAD</name>
        <dbReference type="ChEBI" id="CHEBI:57692"/>
    </cofactor>
</comment>
<evidence type="ECO:0000256" key="3">
    <source>
        <dbReference type="ARBA" id="ARBA00022827"/>
    </source>
</evidence>
<dbReference type="OrthoDB" id="9813348at2"/>
<dbReference type="EMBL" id="RPFW01000009">
    <property type="protein sequence ID" value="TVZ00545.1"/>
    <property type="molecule type" value="Genomic_DNA"/>
</dbReference>
<keyword evidence="2" id="KW-0285">Flavoprotein</keyword>
<accession>A0A6P2BQV4</accession>
<dbReference type="Pfam" id="PF00890">
    <property type="entry name" value="FAD_binding_2"/>
    <property type="match status" value="1"/>
</dbReference>
<sequence length="564" mass="59234">MPVHWDIEADIVVVGFGAAGACAALEAAAAGRSVVVLDRFTGGGATALSGGVVYAGGGTPQQRAAGVTDNAAAMFGYLRTEVGDVVPPETLRRFCDDSVSMLGWLESHGVPFEGSLCPDKTSYPTNRHYLYYSGSEMSARDLAPPAPRGHRTRGRGTSGRLLFARLAAATRRAGVQVVGQSAAVRLVTDGGQVTGVACRTLRGAPWWTRTAHRLLHRVARKPYLYVPKAGRLMHKPVTWLERRYGRALLVGAVRGVVIAAGGFGANRELLRAHASSARGGLPLATPGDDGSGLLLGTGAGGVAALLDRVSVWRFLSPPPALLRGILVDTDGQRICDESRYGAAIGDEIVRRGGRAWLFADRATITAARRQLRGSTLWFQRLQARYLLTFGRVTADTVTGVAARAGVDPDGLAATVAAYNTDAASPGGESAESAGKPADLVVSQDQPPYSLIDYSIRPRLLNPAPVLTLGGLVVDHATGQVLRADGTAVPGLYAAGRSAVGLCSRSYVSGLSIADCVFSGRRAGRHASAASHVTPADSDRENHQRDCKNNGVTSETEETPDDERD</sequence>
<dbReference type="PANTHER" id="PTHR43400:SF10">
    <property type="entry name" value="3-OXOSTEROID 1-DEHYDROGENASE"/>
    <property type="match status" value="1"/>
</dbReference>
<dbReference type="PRINTS" id="PR00411">
    <property type="entry name" value="PNDRDTASEI"/>
</dbReference>
<dbReference type="GO" id="GO:0033765">
    <property type="term" value="F:steroid dehydrogenase activity, acting on the CH-CH group of donors"/>
    <property type="evidence" value="ECO:0007669"/>
    <property type="project" value="UniProtKB-ARBA"/>
</dbReference>
<proteinExistence type="predicted"/>
<dbReference type="Gene3D" id="3.90.700.10">
    <property type="entry name" value="Succinate dehydrogenase/fumarate reductase flavoprotein, catalytic domain"/>
    <property type="match status" value="1"/>
</dbReference>
<feature type="region of interest" description="Disordered" evidence="5">
    <location>
        <begin position="528"/>
        <end position="564"/>
    </location>
</feature>
<reference evidence="7 8" key="1">
    <citation type="submission" date="2018-11" db="EMBL/GenBank/DDBJ databases">
        <title>Trebonia kvetii gen.nov., sp.nov., a novel acidophilic actinobacterium, and proposal of the new actinobacterial family Treboniaceae fam. nov.</title>
        <authorList>
            <person name="Rapoport D."/>
            <person name="Sagova-Mareckova M."/>
            <person name="Sedlacek I."/>
            <person name="Provaznik J."/>
            <person name="Kralova S."/>
            <person name="Pavlinic D."/>
            <person name="Benes V."/>
            <person name="Kopecky J."/>
        </authorList>
    </citation>
    <scope>NUCLEOTIDE SEQUENCE [LARGE SCALE GENOMIC DNA]</scope>
    <source>
        <strain evidence="7 8">15Tr583</strain>
    </source>
</reference>
<feature type="compositionally biased region" description="Acidic residues" evidence="5">
    <location>
        <begin position="554"/>
        <end position="564"/>
    </location>
</feature>
<dbReference type="InterPro" id="IPR003953">
    <property type="entry name" value="FAD-dep_OxRdtase_2_FAD-bd"/>
</dbReference>
<protein>
    <submittedName>
        <fullName evidence="7">FAD-binding protein</fullName>
    </submittedName>
</protein>
<evidence type="ECO:0000313" key="8">
    <source>
        <dbReference type="Proteomes" id="UP000460272"/>
    </source>
</evidence>
<keyword evidence="8" id="KW-1185">Reference proteome</keyword>
<dbReference type="SUPFAM" id="SSF56425">
    <property type="entry name" value="Succinate dehydrogenase/fumarate reductase flavoprotein, catalytic domain"/>
    <property type="match status" value="1"/>
</dbReference>
<dbReference type="InterPro" id="IPR050315">
    <property type="entry name" value="FAD-oxidoreductase_2"/>
</dbReference>
<name>A0A6P2BQV4_9ACTN</name>
<evidence type="ECO:0000259" key="6">
    <source>
        <dbReference type="Pfam" id="PF00890"/>
    </source>
</evidence>
<evidence type="ECO:0000256" key="2">
    <source>
        <dbReference type="ARBA" id="ARBA00022630"/>
    </source>
</evidence>
<keyword evidence="3" id="KW-0274">FAD</keyword>
<organism evidence="7 8">
    <name type="scientific">Trebonia kvetii</name>
    <dbReference type="NCBI Taxonomy" id="2480626"/>
    <lineage>
        <taxon>Bacteria</taxon>
        <taxon>Bacillati</taxon>
        <taxon>Actinomycetota</taxon>
        <taxon>Actinomycetes</taxon>
        <taxon>Streptosporangiales</taxon>
        <taxon>Treboniaceae</taxon>
        <taxon>Trebonia</taxon>
    </lineage>
</organism>
<comment type="caution">
    <text evidence="7">The sequence shown here is derived from an EMBL/GenBank/DDBJ whole genome shotgun (WGS) entry which is preliminary data.</text>
</comment>
<gene>
    <name evidence="7" type="ORF">EAS64_38385</name>
</gene>
<dbReference type="NCBIfam" id="NF005511">
    <property type="entry name" value="PRK07121.1-4"/>
    <property type="match status" value="1"/>
</dbReference>
<evidence type="ECO:0000313" key="7">
    <source>
        <dbReference type="EMBL" id="TVZ00545.1"/>
    </source>
</evidence>
<dbReference type="InterPro" id="IPR027477">
    <property type="entry name" value="Succ_DH/fumarate_Rdtase_cat_sf"/>
</dbReference>
<dbReference type="SUPFAM" id="SSF51905">
    <property type="entry name" value="FAD/NAD(P)-binding domain"/>
    <property type="match status" value="1"/>
</dbReference>
<dbReference type="PANTHER" id="PTHR43400">
    <property type="entry name" value="FUMARATE REDUCTASE"/>
    <property type="match status" value="1"/>
</dbReference>
<dbReference type="InterPro" id="IPR036188">
    <property type="entry name" value="FAD/NAD-bd_sf"/>
</dbReference>
<dbReference type="Gene3D" id="3.50.50.60">
    <property type="entry name" value="FAD/NAD(P)-binding domain"/>
    <property type="match status" value="3"/>
</dbReference>
<dbReference type="GO" id="GO:0008202">
    <property type="term" value="P:steroid metabolic process"/>
    <property type="evidence" value="ECO:0007669"/>
    <property type="project" value="UniProtKB-ARBA"/>
</dbReference>
<feature type="domain" description="FAD-dependent oxidoreductase 2 FAD-binding" evidence="6">
    <location>
        <begin position="10"/>
        <end position="499"/>
    </location>
</feature>
<dbReference type="AlphaFoldDB" id="A0A6P2BQV4"/>
<keyword evidence="4" id="KW-0560">Oxidoreductase</keyword>
<dbReference type="Proteomes" id="UP000460272">
    <property type="component" value="Unassembled WGS sequence"/>
</dbReference>
<evidence type="ECO:0000256" key="4">
    <source>
        <dbReference type="ARBA" id="ARBA00023002"/>
    </source>
</evidence>
<evidence type="ECO:0000256" key="1">
    <source>
        <dbReference type="ARBA" id="ARBA00001974"/>
    </source>
</evidence>
<feature type="compositionally biased region" description="Basic and acidic residues" evidence="5">
    <location>
        <begin position="536"/>
        <end position="547"/>
    </location>
</feature>